<dbReference type="Pfam" id="PF00919">
    <property type="entry name" value="UPF0004"/>
    <property type="match status" value="1"/>
</dbReference>
<dbReference type="GO" id="GO:0046872">
    <property type="term" value="F:metal ion binding"/>
    <property type="evidence" value="ECO:0007669"/>
    <property type="project" value="UniProtKB-KW"/>
</dbReference>
<dbReference type="InterPro" id="IPR023404">
    <property type="entry name" value="rSAM_horseshoe"/>
</dbReference>
<dbReference type="Pfam" id="PF04055">
    <property type="entry name" value="Radical_SAM"/>
    <property type="match status" value="1"/>
</dbReference>
<evidence type="ECO:0000313" key="11">
    <source>
        <dbReference type="Proteomes" id="UP000019402"/>
    </source>
</evidence>
<keyword evidence="2" id="KW-0004">4Fe-4S</keyword>
<dbReference type="SFLD" id="SFLDG01082">
    <property type="entry name" value="B12-binding_domain_containing"/>
    <property type="match status" value="1"/>
</dbReference>
<dbReference type="Proteomes" id="UP000019402">
    <property type="component" value="Unassembled WGS sequence"/>
</dbReference>
<dbReference type="SFLD" id="SFLDS00029">
    <property type="entry name" value="Radical_SAM"/>
    <property type="match status" value="1"/>
</dbReference>
<dbReference type="PROSITE" id="PS51449">
    <property type="entry name" value="MTTASE_N"/>
    <property type="match status" value="1"/>
</dbReference>
<dbReference type="SUPFAM" id="SSF102114">
    <property type="entry name" value="Radical SAM enzymes"/>
    <property type="match status" value="1"/>
</dbReference>
<dbReference type="PROSITE" id="PS01278">
    <property type="entry name" value="MTTASE_RADICAL"/>
    <property type="match status" value="1"/>
</dbReference>
<dbReference type="InterPro" id="IPR013848">
    <property type="entry name" value="Methylthiotransferase_N"/>
</dbReference>
<evidence type="ECO:0000256" key="5">
    <source>
        <dbReference type="ARBA" id="ARBA00022723"/>
    </source>
</evidence>
<name>W7YT58_9BACT</name>
<evidence type="ECO:0000256" key="2">
    <source>
        <dbReference type="ARBA" id="ARBA00022485"/>
    </source>
</evidence>
<evidence type="ECO:0000256" key="7">
    <source>
        <dbReference type="ARBA" id="ARBA00023014"/>
    </source>
</evidence>
<evidence type="ECO:0000256" key="1">
    <source>
        <dbReference type="ARBA" id="ARBA00001966"/>
    </source>
</evidence>
<dbReference type="Gene3D" id="3.80.30.20">
    <property type="entry name" value="tm_1862 like domain"/>
    <property type="match status" value="1"/>
</dbReference>
<feature type="domain" description="Radical SAM core" evidence="9">
    <location>
        <begin position="97"/>
        <end position="296"/>
    </location>
</feature>
<dbReference type="GO" id="GO:0051539">
    <property type="term" value="F:4 iron, 4 sulfur cluster binding"/>
    <property type="evidence" value="ECO:0007669"/>
    <property type="project" value="UniProtKB-KW"/>
</dbReference>
<accession>W7YT58</accession>
<sequence length="296" mass="33289">MYVINTCSVTEIADKKCRQFIKKAIKQNPNAFVVVTGCYAQLKPLTIAEMEGVDLVLGSNEKFKIADYLGDLQKKAAGEVHAGKIMTNKEFFPSYSMGDRTRTFLKVQDGCDYFCSYCTIPLARGKSRNADIKTTVALAEKAASEGAREIILTGVNIGDFGKSTNENFFQLIQQLDAVDGVERFRISSIEPNLLTDEIIEFVAASKKFMPHFHIPLQSGSNKVLALMKRKYNRELFAHRVEKIKSLLPHAFIGVDVIVGVRGETSVHFNEALEFIQSWIYRNCMFLLIQNVPTQRL</sequence>
<dbReference type="EMBL" id="BAMD01000102">
    <property type="protein sequence ID" value="GAF05624.1"/>
    <property type="molecule type" value="Genomic_DNA"/>
</dbReference>
<dbReference type="InterPro" id="IPR058240">
    <property type="entry name" value="rSAM_sf"/>
</dbReference>
<comment type="cofactor">
    <cofactor evidence="1">
        <name>[4Fe-4S] cluster</name>
        <dbReference type="ChEBI" id="CHEBI:49883"/>
    </cofactor>
</comment>
<dbReference type="AlphaFoldDB" id="W7YT58"/>
<dbReference type="eggNOG" id="COG0621">
    <property type="taxonomic scope" value="Bacteria"/>
</dbReference>
<keyword evidence="11" id="KW-1185">Reference proteome</keyword>
<organism evidence="10 11">
    <name type="scientific">Saccharicrinis fermentans DSM 9555 = JCM 21142</name>
    <dbReference type="NCBI Taxonomy" id="869213"/>
    <lineage>
        <taxon>Bacteria</taxon>
        <taxon>Pseudomonadati</taxon>
        <taxon>Bacteroidota</taxon>
        <taxon>Bacteroidia</taxon>
        <taxon>Marinilabiliales</taxon>
        <taxon>Marinilabiliaceae</taxon>
        <taxon>Saccharicrinis</taxon>
    </lineage>
</organism>
<comment type="caution">
    <text evidence="10">The sequence shown here is derived from an EMBL/GenBank/DDBJ whole genome shotgun (WGS) entry which is preliminary data.</text>
</comment>
<dbReference type="InterPro" id="IPR038135">
    <property type="entry name" value="Methylthiotransferase_N_sf"/>
</dbReference>
<evidence type="ECO:0000259" key="9">
    <source>
        <dbReference type="PROSITE" id="PS51918"/>
    </source>
</evidence>
<keyword evidence="5" id="KW-0479">Metal-binding</keyword>
<proteinExistence type="predicted"/>
<dbReference type="PROSITE" id="PS51918">
    <property type="entry name" value="RADICAL_SAM"/>
    <property type="match status" value="1"/>
</dbReference>
<evidence type="ECO:0000256" key="6">
    <source>
        <dbReference type="ARBA" id="ARBA00023004"/>
    </source>
</evidence>
<gene>
    <name evidence="10" type="ORF">JCM21142_104367</name>
</gene>
<dbReference type="InterPro" id="IPR005839">
    <property type="entry name" value="Methylthiotransferase"/>
</dbReference>
<dbReference type="Gene3D" id="3.40.50.12160">
    <property type="entry name" value="Methylthiotransferase, N-terminal domain"/>
    <property type="match status" value="1"/>
</dbReference>
<keyword evidence="4" id="KW-0949">S-adenosyl-L-methionine</keyword>
<evidence type="ECO:0000256" key="3">
    <source>
        <dbReference type="ARBA" id="ARBA00022679"/>
    </source>
</evidence>
<evidence type="ECO:0000256" key="4">
    <source>
        <dbReference type="ARBA" id="ARBA00022691"/>
    </source>
</evidence>
<keyword evidence="6" id="KW-0408">Iron</keyword>
<dbReference type="STRING" id="869213.GCA_000517085_04635"/>
<dbReference type="InterPro" id="IPR006638">
    <property type="entry name" value="Elp3/MiaA/NifB-like_rSAM"/>
</dbReference>
<feature type="domain" description="MTTase N-terminal" evidence="8">
    <location>
        <begin position="1"/>
        <end position="74"/>
    </location>
</feature>
<keyword evidence="3 10" id="KW-0808">Transferase</keyword>
<keyword evidence="7" id="KW-0411">Iron-sulfur</keyword>
<dbReference type="InterPro" id="IPR007197">
    <property type="entry name" value="rSAM"/>
</dbReference>
<dbReference type="NCBIfam" id="TIGR00089">
    <property type="entry name" value="MiaB/RimO family radical SAM methylthiotransferase"/>
    <property type="match status" value="1"/>
</dbReference>
<dbReference type="InterPro" id="IPR020612">
    <property type="entry name" value="Methylthiotransferase_CS"/>
</dbReference>
<dbReference type="GO" id="GO:0035598">
    <property type="term" value="F:tRNA (N(6)-L-threonylcarbamoyladenosine(37)-C(2))-methylthiotransferase activity"/>
    <property type="evidence" value="ECO:0007669"/>
    <property type="project" value="TreeGrafter"/>
</dbReference>
<protein>
    <submittedName>
        <fullName evidence="10">(Dimethylallyl)adenosine tRNA methylthiotransferase MiaB</fullName>
    </submittedName>
</protein>
<dbReference type="SMART" id="SM00729">
    <property type="entry name" value="Elp3"/>
    <property type="match status" value="1"/>
</dbReference>
<evidence type="ECO:0000313" key="10">
    <source>
        <dbReference type="EMBL" id="GAF05624.1"/>
    </source>
</evidence>
<evidence type="ECO:0000259" key="8">
    <source>
        <dbReference type="PROSITE" id="PS51449"/>
    </source>
</evidence>
<reference evidence="10 11" key="1">
    <citation type="journal article" date="2014" name="Genome Announc.">
        <title>Draft Genome Sequence of Cytophaga fermentans JCM 21142T, a Facultative Anaerobe Isolated from Marine Mud.</title>
        <authorList>
            <person name="Starns D."/>
            <person name="Oshima K."/>
            <person name="Suda W."/>
            <person name="Iino T."/>
            <person name="Yuki M."/>
            <person name="Inoue J."/>
            <person name="Kitamura K."/>
            <person name="Iida T."/>
            <person name="Darby A."/>
            <person name="Hattori M."/>
            <person name="Ohkuma M."/>
        </authorList>
    </citation>
    <scope>NUCLEOTIDE SEQUENCE [LARGE SCALE GENOMIC DNA]</scope>
    <source>
        <strain evidence="10 11">JCM 21142</strain>
    </source>
</reference>
<dbReference type="PANTHER" id="PTHR11918:SF45">
    <property type="entry name" value="THREONYLCARBAMOYLADENOSINE TRNA METHYLTHIOTRANSFERASE"/>
    <property type="match status" value="1"/>
</dbReference>
<dbReference type="PANTHER" id="PTHR11918">
    <property type="entry name" value="RADICAL SAM PROTEINS"/>
    <property type="match status" value="1"/>
</dbReference>